<dbReference type="EMBL" id="GGEC01079506">
    <property type="protein sequence ID" value="MBX59990.1"/>
    <property type="molecule type" value="Transcribed_RNA"/>
</dbReference>
<dbReference type="AlphaFoldDB" id="A0A2P2PZ40"/>
<accession>A0A2P2PZ40</accession>
<organism evidence="1">
    <name type="scientific">Rhizophora mucronata</name>
    <name type="common">Asiatic mangrove</name>
    <dbReference type="NCBI Taxonomy" id="61149"/>
    <lineage>
        <taxon>Eukaryota</taxon>
        <taxon>Viridiplantae</taxon>
        <taxon>Streptophyta</taxon>
        <taxon>Embryophyta</taxon>
        <taxon>Tracheophyta</taxon>
        <taxon>Spermatophyta</taxon>
        <taxon>Magnoliopsida</taxon>
        <taxon>eudicotyledons</taxon>
        <taxon>Gunneridae</taxon>
        <taxon>Pentapetalae</taxon>
        <taxon>rosids</taxon>
        <taxon>fabids</taxon>
        <taxon>Malpighiales</taxon>
        <taxon>Rhizophoraceae</taxon>
        <taxon>Rhizophora</taxon>
    </lineage>
</organism>
<protein>
    <submittedName>
        <fullName evidence="1">Uncharacterized protein</fullName>
    </submittedName>
</protein>
<name>A0A2P2PZ40_RHIMU</name>
<proteinExistence type="predicted"/>
<reference evidence="1" key="1">
    <citation type="submission" date="2018-02" db="EMBL/GenBank/DDBJ databases">
        <title>Rhizophora mucronata_Transcriptome.</title>
        <authorList>
            <person name="Meera S.P."/>
            <person name="Sreeshan A."/>
            <person name="Augustine A."/>
        </authorList>
    </citation>
    <scope>NUCLEOTIDE SEQUENCE</scope>
    <source>
        <tissue evidence="1">Leaf</tissue>
    </source>
</reference>
<sequence length="16" mass="1953">MFEIISCSYNRCQMMP</sequence>
<evidence type="ECO:0000313" key="1">
    <source>
        <dbReference type="EMBL" id="MBX59990.1"/>
    </source>
</evidence>